<dbReference type="GO" id="GO:0005871">
    <property type="term" value="C:kinesin complex"/>
    <property type="evidence" value="ECO:0007669"/>
    <property type="project" value="InterPro"/>
</dbReference>
<evidence type="ECO:0000313" key="12">
    <source>
        <dbReference type="Proteomes" id="UP000075714"/>
    </source>
</evidence>
<dbReference type="EMBL" id="LSYV01000032">
    <property type="protein sequence ID" value="KXZ48010.1"/>
    <property type="molecule type" value="Genomic_DNA"/>
</dbReference>
<organism evidence="11 12">
    <name type="scientific">Gonium pectorale</name>
    <name type="common">Green alga</name>
    <dbReference type="NCBI Taxonomy" id="33097"/>
    <lineage>
        <taxon>Eukaryota</taxon>
        <taxon>Viridiplantae</taxon>
        <taxon>Chlorophyta</taxon>
        <taxon>core chlorophytes</taxon>
        <taxon>Chlorophyceae</taxon>
        <taxon>CS clade</taxon>
        <taxon>Chlamydomonadales</taxon>
        <taxon>Volvocaceae</taxon>
        <taxon>Gonium</taxon>
    </lineage>
</organism>
<evidence type="ECO:0000256" key="8">
    <source>
        <dbReference type="ARBA" id="ARBA00023175"/>
    </source>
</evidence>
<dbReference type="Gene3D" id="3.40.50.300">
    <property type="entry name" value="P-loop containing nucleotide triphosphate hydrolases"/>
    <property type="match status" value="1"/>
</dbReference>
<keyword evidence="9" id="KW-0206">Cytoskeleton</keyword>
<keyword evidence="8" id="KW-0505">Motor protein</keyword>
<dbReference type="Gene3D" id="1.25.40.10">
    <property type="entry name" value="Tetratricopeptide repeat domain"/>
    <property type="match status" value="2"/>
</dbReference>
<evidence type="ECO:0000256" key="9">
    <source>
        <dbReference type="ARBA" id="ARBA00023212"/>
    </source>
</evidence>
<dbReference type="GO" id="GO:0019894">
    <property type="term" value="F:kinesin binding"/>
    <property type="evidence" value="ECO:0007669"/>
    <property type="project" value="TreeGrafter"/>
</dbReference>
<comment type="caution">
    <text evidence="11">The sequence shown here is derived from an EMBL/GenBank/DDBJ whole genome shotgun (WGS) entry which is preliminary data.</text>
</comment>
<evidence type="ECO:0000256" key="7">
    <source>
        <dbReference type="ARBA" id="ARBA00023054"/>
    </source>
</evidence>
<comment type="similarity">
    <text evidence="2">Belongs to the kinesin light chain family.</text>
</comment>
<feature type="compositionally biased region" description="Low complexity" evidence="10">
    <location>
        <begin position="87"/>
        <end position="96"/>
    </location>
</feature>
<dbReference type="GO" id="GO:0005874">
    <property type="term" value="C:microtubule"/>
    <property type="evidence" value="ECO:0007669"/>
    <property type="project" value="UniProtKB-KW"/>
</dbReference>
<dbReference type="PANTHER" id="PTHR45783:SF3">
    <property type="entry name" value="KINESIN LIGHT CHAIN"/>
    <property type="match status" value="1"/>
</dbReference>
<evidence type="ECO:0000256" key="6">
    <source>
        <dbReference type="ARBA" id="ARBA00022803"/>
    </source>
</evidence>
<dbReference type="InterPro" id="IPR027417">
    <property type="entry name" value="P-loop_NTPase"/>
</dbReference>
<accession>A0A150GFA8</accession>
<dbReference type="InterPro" id="IPR011990">
    <property type="entry name" value="TPR-like_helical_dom_sf"/>
</dbReference>
<dbReference type="OrthoDB" id="546701at2759"/>
<evidence type="ECO:0000313" key="11">
    <source>
        <dbReference type="EMBL" id="KXZ48010.1"/>
    </source>
</evidence>
<dbReference type="InterPro" id="IPR019734">
    <property type="entry name" value="TPR_rpt"/>
</dbReference>
<dbReference type="Proteomes" id="UP000075714">
    <property type="component" value="Unassembled WGS sequence"/>
</dbReference>
<evidence type="ECO:0000256" key="2">
    <source>
        <dbReference type="ARBA" id="ARBA00009622"/>
    </source>
</evidence>
<evidence type="ECO:0000256" key="5">
    <source>
        <dbReference type="ARBA" id="ARBA00022737"/>
    </source>
</evidence>
<keyword evidence="4" id="KW-0493">Microtubule</keyword>
<reference evidence="12" key="1">
    <citation type="journal article" date="2016" name="Nat. Commun.">
        <title>The Gonium pectorale genome demonstrates co-option of cell cycle regulation during the evolution of multicellularity.</title>
        <authorList>
            <person name="Hanschen E.R."/>
            <person name="Marriage T.N."/>
            <person name="Ferris P.J."/>
            <person name="Hamaji T."/>
            <person name="Toyoda A."/>
            <person name="Fujiyama A."/>
            <person name="Neme R."/>
            <person name="Noguchi H."/>
            <person name="Minakuchi Y."/>
            <person name="Suzuki M."/>
            <person name="Kawai-Toyooka H."/>
            <person name="Smith D.R."/>
            <person name="Sparks H."/>
            <person name="Anderson J."/>
            <person name="Bakaric R."/>
            <person name="Luria V."/>
            <person name="Karger A."/>
            <person name="Kirschner M.W."/>
            <person name="Durand P.M."/>
            <person name="Michod R.E."/>
            <person name="Nozaki H."/>
            <person name="Olson B.J."/>
        </authorList>
    </citation>
    <scope>NUCLEOTIDE SEQUENCE [LARGE SCALE GENOMIC DNA]</scope>
    <source>
        <strain evidence="12">NIES-2863</strain>
    </source>
</reference>
<dbReference type="PRINTS" id="PR00381">
    <property type="entry name" value="KINESINLIGHT"/>
</dbReference>
<evidence type="ECO:0000256" key="3">
    <source>
        <dbReference type="ARBA" id="ARBA00022490"/>
    </source>
</evidence>
<dbReference type="PANTHER" id="PTHR45783">
    <property type="entry name" value="KINESIN LIGHT CHAIN"/>
    <property type="match status" value="1"/>
</dbReference>
<feature type="region of interest" description="Disordered" evidence="10">
    <location>
        <begin position="87"/>
        <end position="122"/>
    </location>
</feature>
<keyword evidence="3" id="KW-0963">Cytoplasm</keyword>
<dbReference type="InterPro" id="IPR002151">
    <property type="entry name" value="Kinesin_light"/>
</dbReference>
<proteinExistence type="inferred from homology"/>
<dbReference type="SMART" id="SM00028">
    <property type="entry name" value="TPR"/>
    <property type="match status" value="5"/>
</dbReference>
<dbReference type="Pfam" id="PF13424">
    <property type="entry name" value="TPR_12"/>
    <property type="match status" value="3"/>
</dbReference>
<dbReference type="STRING" id="33097.A0A150GFA8"/>
<comment type="subcellular location">
    <subcellularLocation>
        <location evidence="1">Cytoplasm</location>
        <location evidence="1">Cytoskeleton</location>
    </subcellularLocation>
</comment>
<keyword evidence="12" id="KW-1185">Reference proteome</keyword>
<keyword evidence="5" id="KW-0677">Repeat</keyword>
<sequence>MPCAPVRAPVSRAYGRAQYLLGKGVTPEDALALMAYRDKAAARAVAAAAAAAAAAQAAAASSAAAGAHLTASLSSLTAAVTPTTTATTVTATSAPPSGLPASPVNNGPGGGQAAGQQQSGGNTKPGFKESLVALLTKGLSVTRAAVKSLGPSLPFPGAEAANLVLVLLDLVEGAVTNASNLADLQRRALALLDLLSAYHPELERLRAYKGVVDEYKELLQGITAYAKAYSDRSCLLRVLTSGSDAEHYTALVAQLGELAQRVELAVAADSNARLQGLQTAAAASGRALERVELAVKEARQLLAQAAAYQDPAGGARALVADLGGMEAVLRDGDKLSRVVQELGVGDRLTIHMVSSLLEAHLDMGPHRHIRQSDLRLFWKQQYGEVQVPWKLFWKAFPEKLLAVSVDLDVVSALSEVLAREASRRNFQVALELADPETVSVWELGQGFSEYEGLLPQLAPNYTGRDELAADVAEHLLTRGSVLLLAPGGFGKSCLAADVGWRLMQRGQVPGGALWVDLREAGSGAEVEARFCTALALMPDTAADKVMPGDQQKAAPLQKPDNVSRIVAALKTLSLQGRPAAPANTASSSGTGRAAGPSGPLAALVVVDNAEDALVDGSGSGANVLQTLVARVNLLAMQLDPSLRAAAEGRFVQHMLGRLGEWAAMYKTPQESILALAAAQHAQPDINLLLELLGRYTEAEPLYRQALELQQQVLGEAHPDTAASLNNLANCIDSQGRYTEAEPLYRQALELRQRVLGEAHSKTAASLNNLASCIHSQGRYKEAEQLVRQALELQQRLLAKMHPDTAASLNTLASCIDSQGRFTEAESLYRQALELRQRVLGEAHPDTVNSLNNLASCIHSQGRYMEAESLYRQALDLRQRMLGEAHPDTVNSLNNLASCIDSQGC</sequence>
<protein>
    <submittedName>
        <fullName evidence="11">Uncharacterized protein</fullName>
    </submittedName>
</protein>
<keyword evidence="6" id="KW-0802">TPR repeat</keyword>
<dbReference type="GO" id="GO:0005737">
    <property type="term" value="C:cytoplasm"/>
    <property type="evidence" value="ECO:0007669"/>
    <property type="project" value="TreeGrafter"/>
</dbReference>
<dbReference type="GO" id="GO:0007018">
    <property type="term" value="P:microtubule-based movement"/>
    <property type="evidence" value="ECO:0007669"/>
    <property type="project" value="TreeGrafter"/>
</dbReference>
<dbReference type="SUPFAM" id="SSF48452">
    <property type="entry name" value="TPR-like"/>
    <property type="match status" value="1"/>
</dbReference>
<name>A0A150GFA8_GONPE</name>
<dbReference type="AlphaFoldDB" id="A0A150GFA8"/>
<keyword evidence="7" id="KW-0175">Coiled coil</keyword>
<evidence type="ECO:0000256" key="4">
    <source>
        <dbReference type="ARBA" id="ARBA00022701"/>
    </source>
</evidence>
<gene>
    <name evidence="11" type="ORF">GPECTOR_31g374</name>
</gene>
<evidence type="ECO:0000256" key="10">
    <source>
        <dbReference type="SAM" id="MobiDB-lite"/>
    </source>
</evidence>
<evidence type="ECO:0000256" key="1">
    <source>
        <dbReference type="ARBA" id="ARBA00004245"/>
    </source>
</evidence>